<evidence type="ECO:0000256" key="1">
    <source>
        <dbReference type="SAM" id="Phobius"/>
    </source>
</evidence>
<keyword evidence="3" id="KW-1185">Reference proteome</keyword>
<keyword evidence="1" id="KW-0472">Membrane</keyword>
<dbReference type="EMBL" id="JBBWWR010000012">
    <property type="protein sequence ID" value="KAK8958979.1"/>
    <property type="molecule type" value="Genomic_DNA"/>
</dbReference>
<evidence type="ECO:0000313" key="3">
    <source>
        <dbReference type="Proteomes" id="UP001412067"/>
    </source>
</evidence>
<name>A0ABR2M4C4_9ASPA</name>
<comment type="caution">
    <text evidence="2">The sequence shown here is derived from an EMBL/GenBank/DDBJ whole genome shotgun (WGS) entry which is preliminary data.</text>
</comment>
<sequence length="115" mass="12968">MGIDQAAIHMLLSPQFWRMAVFWSLALIYSYLRLHFAVLFSRGRRPLPPRRRFSPDLAGEVQRPICIITGVRILLPGFDRDAFGEEFFYPSILIMPLSISGDVGFGEGSSTGYGE</sequence>
<dbReference type="Proteomes" id="UP001412067">
    <property type="component" value="Unassembled WGS sequence"/>
</dbReference>
<keyword evidence="1" id="KW-1133">Transmembrane helix</keyword>
<proteinExistence type="predicted"/>
<evidence type="ECO:0000313" key="2">
    <source>
        <dbReference type="EMBL" id="KAK8958979.1"/>
    </source>
</evidence>
<gene>
    <name evidence="2" type="ORF">KSP40_PGU010497</name>
</gene>
<feature type="transmembrane region" description="Helical" evidence="1">
    <location>
        <begin position="20"/>
        <end position="41"/>
    </location>
</feature>
<organism evidence="2 3">
    <name type="scientific">Platanthera guangdongensis</name>
    <dbReference type="NCBI Taxonomy" id="2320717"/>
    <lineage>
        <taxon>Eukaryota</taxon>
        <taxon>Viridiplantae</taxon>
        <taxon>Streptophyta</taxon>
        <taxon>Embryophyta</taxon>
        <taxon>Tracheophyta</taxon>
        <taxon>Spermatophyta</taxon>
        <taxon>Magnoliopsida</taxon>
        <taxon>Liliopsida</taxon>
        <taxon>Asparagales</taxon>
        <taxon>Orchidaceae</taxon>
        <taxon>Orchidoideae</taxon>
        <taxon>Orchideae</taxon>
        <taxon>Orchidinae</taxon>
        <taxon>Platanthera</taxon>
    </lineage>
</organism>
<reference evidence="2 3" key="1">
    <citation type="journal article" date="2022" name="Nat. Plants">
        <title>Genomes of leafy and leafless Platanthera orchids illuminate the evolution of mycoheterotrophy.</title>
        <authorList>
            <person name="Li M.H."/>
            <person name="Liu K.W."/>
            <person name="Li Z."/>
            <person name="Lu H.C."/>
            <person name="Ye Q.L."/>
            <person name="Zhang D."/>
            <person name="Wang J.Y."/>
            <person name="Li Y.F."/>
            <person name="Zhong Z.M."/>
            <person name="Liu X."/>
            <person name="Yu X."/>
            <person name="Liu D.K."/>
            <person name="Tu X.D."/>
            <person name="Liu B."/>
            <person name="Hao Y."/>
            <person name="Liao X.Y."/>
            <person name="Jiang Y.T."/>
            <person name="Sun W.H."/>
            <person name="Chen J."/>
            <person name="Chen Y.Q."/>
            <person name="Ai Y."/>
            <person name="Zhai J.W."/>
            <person name="Wu S.S."/>
            <person name="Zhou Z."/>
            <person name="Hsiao Y.Y."/>
            <person name="Wu W.L."/>
            <person name="Chen Y.Y."/>
            <person name="Lin Y.F."/>
            <person name="Hsu J.L."/>
            <person name="Li C.Y."/>
            <person name="Wang Z.W."/>
            <person name="Zhao X."/>
            <person name="Zhong W.Y."/>
            <person name="Ma X.K."/>
            <person name="Ma L."/>
            <person name="Huang J."/>
            <person name="Chen G.Z."/>
            <person name="Huang M.Z."/>
            <person name="Huang L."/>
            <person name="Peng D.H."/>
            <person name="Luo Y.B."/>
            <person name="Zou S.Q."/>
            <person name="Chen S.P."/>
            <person name="Lan S."/>
            <person name="Tsai W.C."/>
            <person name="Van de Peer Y."/>
            <person name="Liu Z.J."/>
        </authorList>
    </citation>
    <scope>NUCLEOTIDE SEQUENCE [LARGE SCALE GENOMIC DNA]</scope>
    <source>
        <strain evidence="2">Lor288</strain>
    </source>
</reference>
<keyword evidence="1" id="KW-0812">Transmembrane</keyword>
<accession>A0ABR2M4C4</accession>
<protein>
    <submittedName>
        <fullName evidence="2">Uncharacterized protein</fullName>
    </submittedName>
</protein>